<comment type="caution">
    <text evidence="1">The sequence shown here is derived from an EMBL/GenBank/DDBJ whole genome shotgun (WGS) entry which is preliminary data.</text>
</comment>
<keyword evidence="2" id="KW-1185">Reference proteome</keyword>
<sequence length="58" mass="6374">MTSAELVTAADVQLMRGLAQCVTATLPDLVNSDATFGELAWNWRKGHVSDGASWRRRL</sequence>
<dbReference type="RefSeq" id="WP_345553454.1">
    <property type="nucleotide sequence ID" value="NZ_BAAAZA010000032.1"/>
</dbReference>
<evidence type="ECO:0008006" key="3">
    <source>
        <dbReference type="Google" id="ProtNLM"/>
    </source>
</evidence>
<organism evidence="1 2">
    <name type="scientific">Streptomyces lannensis</name>
    <dbReference type="NCBI Taxonomy" id="766498"/>
    <lineage>
        <taxon>Bacteria</taxon>
        <taxon>Bacillati</taxon>
        <taxon>Actinomycetota</taxon>
        <taxon>Actinomycetes</taxon>
        <taxon>Kitasatosporales</taxon>
        <taxon>Streptomycetaceae</taxon>
        <taxon>Streptomyces</taxon>
    </lineage>
</organism>
<name>A0ABP7L5J7_9ACTN</name>
<dbReference type="EMBL" id="BAAAZA010000032">
    <property type="protein sequence ID" value="GAA3894720.1"/>
    <property type="molecule type" value="Genomic_DNA"/>
</dbReference>
<reference evidence="2" key="1">
    <citation type="journal article" date="2019" name="Int. J. Syst. Evol. Microbiol.">
        <title>The Global Catalogue of Microorganisms (GCM) 10K type strain sequencing project: providing services to taxonomists for standard genome sequencing and annotation.</title>
        <authorList>
            <consortium name="The Broad Institute Genomics Platform"/>
            <consortium name="The Broad Institute Genome Sequencing Center for Infectious Disease"/>
            <person name="Wu L."/>
            <person name="Ma J."/>
        </authorList>
    </citation>
    <scope>NUCLEOTIDE SEQUENCE [LARGE SCALE GENOMIC DNA]</scope>
    <source>
        <strain evidence="2">JCM 16578</strain>
    </source>
</reference>
<proteinExistence type="predicted"/>
<dbReference type="Proteomes" id="UP001501563">
    <property type="component" value="Unassembled WGS sequence"/>
</dbReference>
<gene>
    <name evidence="1" type="ORF">GCM10022207_73580</name>
</gene>
<evidence type="ECO:0000313" key="1">
    <source>
        <dbReference type="EMBL" id="GAA3894720.1"/>
    </source>
</evidence>
<protein>
    <recommendedName>
        <fullName evidence="3">Transposase</fullName>
    </recommendedName>
</protein>
<accession>A0ABP7L5J7</accession>
<evidence type="ECO:0000313" key="2">
    <source>
        <dbReference type="Proteomes" id="UP001501563"/>
    </source>
</evidence>